<feature type="domain" description="DUF5655" evidence="1">
    <location>
        <begin position="82"/>
        <end position="187"/>
    </location>
</feature>
<name>A0AA45L9Q1_9PSEU</name>
<sequence length="190" mass="20899">MTTARAWQEVADWSATLLRRQTGTGVVEWNRRVLGCGEGTEVGVRRWLRERGVLGYPQLLLVMERFGRPEPLGGIASGVLAAQYSGRPELRPVLERLVAESGTFGAQHVQVRRTHVALVTPRRTYAVLRPVGRDRVDLGLRLVGQEPAGRLSAVAVSGNASLTVRIVVTSADEVDGETVDWLRRAYSENC</sequence>
<dbReference type="InterPro" id="IPR043714">
    <property type="entry name" value="DUF5655"/>
</dbReference>
<evidence type="ECO:0000313" key="2">
    <source>
        <dbReference type="EMBL" id="QUF06219.1"/>
    </source>
</evidence>
<reference evidence="2" key="1">
    <citation type="submission" date="2021-04" db="EMBL/GenBank/DDBJ databases">
        <title>Genomic sequence of Actinosynnema pretiosum subsp. pretiosum ATCC 31280 (C-14919).</title>
        <authorList>
            <person name="Bai L."/>
            <person name="Wang X."/>
            <person name="Xiao Y."/>
        </authorList>
    </citation>
    <scope>NUCLEOTIDE SEQUENCE</scope>
    <source>
        <strain evidence="2">ATCC 31280</strain>
    </source>
</reference>
<accession>A0AA45L9Q1</accession>
<dbReference type="Proteomes" id="UP000677152">
    <property type="component" value="Chromosome"/>
</dbReference>
<proteinExistence type="predicted"/>
<gene>
    <name evidence="2" type="ORF">KCV87_09265</name>
</gene>
<organism evidence="2 3">
    <name type="scientific">Actinosynnema pretiosum subsp. pretiosum</name>
    <dbReference type="NCBI Taxonomy" id="103721"/>
    <lineage>
        <taxon>Bacteria</taxon>
        <taxon>Bacillati</taxon>
        <taxon>Actinomycetota</taxon>
        <taxon>Actinomycetes</taxon>
        <taxon>Pseudonocardiales</taxon>
        <taxon>Pseudonocardiaceae</taxon>
        <taxon>Actinosynnema</taxon>
    </lineage>
</organism>
<dbReference type="Pfam" id="PF18899">
    <property type="entry name" value="DUF5655"/>
    <property type="match status" value="1"/>
</dbReference>
<dbReference type="EMBL" id="CP073249">
    <property type="protein sequence ID" value="QUF06219.1"/>
    <property type="molecule type" value="Genomic_DNA"/>
</dbReference>
<dbReference type="AlphaFoldDB" id="A0AA45L9Q1"/>
<evidence type="ECO:0000313" key="3">
    <source>
        <dbReference type="Proteomes" id="UP000677152"/>
    </source>
</evidence>
<protein>
    <recommendedName>
        <fullName evidence="1">DUF5655 domain-containing protein</fullName>
    </recommendedName>
</protein>
<evidence type="ECO:0000259" key="1">
    <source>
        <dbReference type="Pfam" id="PF18899"/>
    </source>
</evidence>